<name>A0A0F9B139_9ZZZZ</name>
<protein>
    <recommendedName>
        <fullName evidence="3">DZANK-type domain-containing protein</fullName>
    </recommendedName>
</protein>
<evidence type="ECO:0000256" key="1">
    <source>
        <dbReference type="SAM" id="Phobius"/>
    </source>
</evidence>
<sequence>MSRLIIINLLAAAVAAFIADRKGRDWVSWTLGTLIFPFALIVLVSLPTLPRPGITKSCPRCGGIMGSGQAKCPNCGSDSPIEMVECPSCGKFVTSGTKCPECGGPLP</sequence>
<feature type="transmembrane region" description="Helical" evidence="1">
    <location>
        <begin position="26"/>
        <end position="46"/>
    </location>
</feature>
<dbReference type="AlphaFoldDB" id="A0A0F9B139"/>
<proteinExistence type="predicted"/>
<organism evidence="2">
    <name type="scientific">marine sediment metagenome</name>
    <dbReference type="NCBI Taxonomy" id="412755"/>
    <lineage>
        <taxon>unclassified sequences</taxon>
        <taxon>metagenomes</taxon>
        <taxon>ecological metagenomes</taxon>
    </lineage>
</organism>
<evidence type="ECO:0000313" key="2">
    <source>
        <dbReference type="EMBL" id="KKL15345.1"/>
    </source>
</evidence>
<comment type="caution">
    <text evidence="2">The sequence shown here is derived from an EMBL/GenBank/DDBJ whole genome shotgun (WGS) entry which is preliminary data.</text>
</comment>
<dbReference type="EMBL" id="LAZR01040095">
    <property type="protein sequence ID" value="KKL15345.1"/>
    <property type="molecule type" value="Genomic_DNA"/>
</dbReference>
<keyword evidence="1" id="KW-0472">Membrane</keyword>
<keyword evidence="1" id="KW-1133">Transmembrane helix</keyword>
<keyword evidence="1" id="KW-0812">Transmembrane</keyword>
<evidence type="ECO:0008006" key="3">
    <source>
        <dbReference type="Google" id="ProtNLM"/>
    </source>
</evidence>
<reference evidence="2" key="1">
    <citation type="journal article" date="2015" name="Nature">
        <title>Complex archaea that bridge the gap between prokaryotes and eukaryotes.</title>
        <authorList>
            <person name="Spang A."/>
            <person name="Saw J.H."/>
            <person name="Jorgensen S.L."/>
            <person name="Zaremba-Niedzwiedzka K."/>
            <person name="Martijn J."/>
            <person name="Lind A.E."/>
            <person name="van Eijk R."/>
            <person name="Schleper C."/>
            <person name="Guy L."/>
            <person name="Ettema T.J."/>
        </authorList>
    </citation>
    <scope>NUCLEOTIDE SEQUENCE</scope>
</reference>
<accession>A0A0F9B139</accession>
<gene>
    <name evidence="2" type="ORF">LCGC14_2506540</name>
</gene>